<sequence length="443" mass="50760">MNKKIVAFYIRLYGVFNKKDRFLIENIITKANEKNISGWVSYRKPGCIALHIEGSHSEIELLVNELQFCSVFENFKRYDVNKTDPVHISGFKDLKNASSIFNANVSLSDLCDRASFLNDEFYEISNAIKKHKDHYESDSVVLSDILKLIPNRFFGNWLKNKQKIFKFNVEDVASSFTSEMWQSVPYTKTLTKIHGYSPERLLDNKINGLKFVNSIGVKTPELYEYGIPLNSIDFKKGRVVKPINAAGAKGVFSIVSEKLIISIDDGKKLSDYEEFIKEAKKYLKRSGRPDLWMSEELILNSDNEPPNDIKMLTFYGKVGLVQEERRMLGKVCYYDKNCNKISTGRYEDKNFQGGGVLPEHIRLAEEISLKIPSPFLRIDFLKSKNGLVFGEFTPNPGVFNSFNASIDTSLGREYSEARGRLMSDLLNGKKFDNFFDFLKSENI</sequence>
<dbReference type="STRING" id="1122252.SAMN05660443_0445"/>
<dbReference type="OrthoDB" id="9791827at2"/>
<organism evidence="1 2">
    <name type="scientific">Marinospirillum celere</name>
    <dbReference type="NCBI Taxonomy" id="1122252"/>
    <lineage>
        <taxon>Bacteria</taxon>
        <taxon>Pseudomonadati</taxon>
        <taxon>Pseudomonadota</taxon>
        <taxon>Gammaproteobacteria</taxon>
        <taxon>Oceanospirillales</taxon>
        <taxon>Oceanospirillaceae</taxon>
        <taxon>Marinospirillum</taxon>
    </lineage>
</organism>
<evidence type="ECO:0000313" key="1">
    <source>
        <dbReference type="EMBL" id="SFB83625.1"/>
    </source>
</evidence>
<dbReference type="Pfam" id="PF14305">
    <property type="entry name" value="ATPgrasp_TupA"/>
    <property type="match status" value="1"/>
</dbReference>
<dbReference type="EMBL" id="FOLH01000001">
    <property type="protein sequence ID" value="SFB83625.1"/>
    <property type="molecule type" value="Genomic_DNA"/>
</dbReference>
<accession>A0A1I1E917</accession>
<dbReference type="AlphaFoldDB" id="A0A1I1E917"/>
<protein>
    <submittedName>
        <fullName evidence="1">TupA-like ATPgrasp</fullName>
    </submittedName>
</protein>
<dbReference type="InterPro" id="IPR036046">
    <property type="entry name" value="Acylphosphatase-like_dom_sf"/>
</dbReference>
<gene>
    <name evidence="1" type="ORF">SAMN05660443_0445</name>
</gene>
<dbReference type="SUPFAM" id="SSF54975">
    <property type="entry name" value="Acylphosphatase/BLUF domain-like"/>
    <property type="match status" value="1"/>
</dbReference>
<proteinExistence type="predicted"/>
<reference evidence="1 2" key="1">
    <citation type="submission" date="2016-10" db="EMBL/GenBank/DDBJ databases">
        <authorList>
            <person name="de Groot N.N."/>
        </authorList>
    </citation>
    <scope>NUCLEOTIDE SEQUENCE [LARGE SCALE GENOMIC DNA]</scope>
    <source>
        <strain evidence="1 2">DSM 18438</strain>
    </source>
</reference>
<dbReference type="Proteomes" id="UP000199058">
    <property type="component" value="Unassembled WGS sequence"/>
</dbReference>
<evidence type="ECO:0000313" key="2">
    <source>
        <dbReference type="Proteomes" id="UP000199058"/>
    </source>
</evidence>
<dbReference type="RefSeq" id="WP_091958489.1">
    <property type="nucleotide sequence ID" value="NZ_FOLH01000001.1"/>
</dbReference>
<keyword evidence="2" id="KW-1185">Reference proteome</keyword>
<dbReference type="InterPro" id="IPR029465">
    <property type="entry name" value="ATPgrasp_TupA"/>
</dbReference>
<dbReference type="SUPFAM" id="SSF56059">
    <property type="entry name" value="Glutathione synthetase ATP-binding domain-like"/>
    <property type="match status" value="1"/>
</dbReference>
<name>A0A1I1E917_9GAMM</name>